<protein>
    <submittedName>
        <fullName evidence="1">Uncharacterized protein</fullName>
    </submittedName>
</protein>
<dbReference type="AlphaFoldDB" id="A0AAV7HTN8"/>
<proteinExistence type="predicted"/>
<comment type="caution">
    <text evidence="1">The sequence shown here is derived from an EMBL/GenBank/DDBJ whole genome shotgun (WGS) entry which is preliminary data.</text>
</comment>
<evidence type="ECO:0000313" key="2">
    <source>
        <dbReference type="Proteomes" id="UP000826195"/>
    </source>
</evidence>
<dbReference type="EMBL" id="JAHXZJ010002982">
    <property type="protein sequence ID" value="KAH0535255.1"/>
    <property type="molecule type" value="Genomic_DNA"/>
</dbReference>
<reference evidence="1 2" key="1">
    <citation type="journal article" date="2021" name="J. Hered.">
        <title>A chromosome-level genome assembly of the parasitoid wasp, Cotesia glomerata (Hymenoptera: Braconidae).</title>
        <authorList>
            <person name="Pinto B.J."/>
            <person name="Weis J.J."/>
            <person name="Gamble T."/>
            <person name="Ode P.J."/>
            <person name="Paul R."/>
            <person name="Zaspel J.M."/>
        </authorList>
    </citation>
    <scope>NUCLEOTIDE SEQUENCE [LARGE SCALE GENOMIC DNA]</scope>
    <source>
        <strain evidence="1">CgM1</strain>
    </source>
</reference>
<sequence length="88" mass="9860">MSRSRGPKVHGIRTLIDADGTPIEQMNTPLTLADKKYIPKIKIGDRRRPPGILCIGTVLMEAREGKRFKRVVGLGTDKLRVEQSRAYS</sequence>
<gene>
    <name evidence="1" type="ORF">KQX54_015502</name>
</gene>
<organism evidence="1 2">
    <name type="scientific">Cotesia glomerata</name>
    <name type="common">Lepidopteran parasitic wasp</name>
    <name type="synonym">Apanteles glomeratus</name>
    <dbReference type="NCBI Taxonomy" id="32391"/>
    <lineage>
        <taxon>Eukaryota</taxon>
        <taxon>Metazoa</taxon>
        <taxon>Ecdysozoa</taxon>
        <taxon>Arthropoda</taxon>
        <taxon>Hexapoda</taxon>
        <taxon>Insecta</taxon>
        <taxon>Pterygota</taxon>
        <taxon>Neoptera</taxon>
        <taxon>Endopterygota</taxon>
        <taxon>Hymenoptera</taxon>
        <taxon>Apocrita</taxon>
        <taxon>Ichneumonoidea</taxon>
        <taxon>Braconidae</taxon>
        <taxon>Microgastrinae</taxon>
        <taxon>Cotesia</taxon>
    </lineage>
</organism>
<evidence type="ECO:0000313" key="1">
    <source>
        <dbReference type="EMBL" id="KAH0535255.1"/>
    </source>
</evidence>
<accession>A0AAV7HTN8</accession>
<name>A0AAV7HTN8_COTGL</name>
<dbReference type="Proteomes" id="UP000826195">
    <property type="component" value="Unassembled WGS sequence"/>
</dbReference>
<keyword evidence="2" id="KW-1185">Reference proteome</keyword>